<keyword evidence="2" id="KW-1185">Reference proteome</keyword>
<reference evidence="1" key="1">
    <citation type="journal article" date="2023" name="Science">
        <title>Elucidation of the pathway for biosynthesis of saponin adjuvants from the soapbark tree.</title>
        <authorList>
            <person name="Reed J."/>
            <person name="Orme A."/>
            <person name="El-Demerdash A."/>
            <person name="Owen C."/>
            <person name="Martin L.B.B."/>
            <person name="Misra R.C."/>
            <person name="Kikuchi S."/>
            <person name="Rejzek M."/>
            <person name="Martin A.C."/>
            <person name="Harkess A."/>
            <person name="Leebens-Mack J."/>
            <person name="Louveau T."/>
            <person name="Stephenson M.J."/>
            <person name="Osbourn A."/>
        </authorList>
    </citation>
    <scope>NUCLEOTIDE SEQUENCE</scope>
    <source>
        <strain evidence="1">S10</strain>
    </source>
</reference>
<dbReference type="Proteomes" id="UP001163823">
    <property type="component" value="Chromosome 7"/>
</dbReference>
<organism evidence="1 2">
    <name type="scientific">Quillaja saponaria</name>
    <name type="common">Soap bark tree</name>
    <dbReference type="NCBI Taxonomy" id="32244"/>
    <lineage>
        <taxon>Eukaryota</taxon>
        <taxon>Viridiplantae</taxon>
        <taxon>Streptophyta</taxon>
        <taxon>Embryophyta</taxon>
        <taxon>Tracheophyta</taxon>
        <taxon>Spermatophyta</taxon>
        <taxon>Magnoliopsida</taxon>
        <taxon>eudicotyledons</taxon>
        <taxon>Gunneridae</taxon>
        <taxon>Pentapetalae</taxon>
        <taxon>rosids</taxon>
        <taxon>fabids</taxon>
        <taxon>Fabales</taxon>
        <taxon>Quillajaceae</taxon>
        <taxon>Quillaja</taxon>
    </lineage>
</organism>
<proteinExistence type="predicted"/>
<dbReference type="KEGG" id="qsa:O6P43_016921"/>
<dbReference type="AlphaFoldDB" id="A0AAD7LP30"/>
<evidence type="ECO:0000313" key="1">
    <source>
        <dbReference type="EMBL" id="KAJ7961593.1"/>
    </source>
</evidence>
<dbReference type="EMBL" id="JARAOO010000007">
    <property type="protein sequence ID" value="KAJ7961593.1"/>
    <property type="molecule type" value="Genomic_DNA"/>
</dbReference>
<evidence type="ECO:0000313" key="2">
    <source>
        <dbReference type="Proteomes" id="UP001163823"/>
    </source>
</evidence>
<gene>
    <name evidence="1" type="ORF">O6P43_016921</name>
</gene>
<sequence>MLILEFQKAKCLSPNHFSFAYKYQMLSFITLYTFKITPFLQTVSLYIMTSNPCQFSRTRPGEATIYDFFEKILTKINALKAQIHSLPEAVTANTELLKVHSPSC</sequence>
<accession>A0AAD7LP30</accession>
<comment type="caution">
    <text evidence="1">The sequence shown here is derived from an EMBL/GenBank/DDBJ whole genome shotgun (WGS) entry which is preliminary data.</text>
</comment>
<name>A0AAD7LP30_QUISA</name>
<protein>
    <submittedName>
        <fullName evidence="1">Uncharacterized protein</fullName>
    </submittedName>
</protein>